<dbReference type="PANTHER" id="PTHR33332">
    <property type="entry name" value="REVERSE TRANSCRIPTASE DOMAIN-CONTAINING PROTEIN"/>
    <property type="match status" value="1"/>
</dbReference>
<dbReference type="CDD" id="cd01650">
    <property type="entry name" value="RT_nLTR_like"/>
    <property type="match status" value="1"/>
</dbReference>
<protein>
    <submittedName>
        <fullName evidence="3">Putative RNA-directed DNA polymerase from mobile element jockey-like</fullName>
    </submittedName>
</protein>
<accession>A0A2G8L271</accession>
<evidence type="ECO:0000313" key="4">
    <source>
        <dbReference type="Proteomes" id="UP000230750"/>
    </source>
</evidence>
<proteinExistence type="predicted"/>
<comment type="caution">
    <text evidence="3">The sequence shown here is derived from an EMBL/GenBank/DDBJ whole genome shotgun (WGS) entry which is preliminary data.</text>
</comment>
<feature type="domain" description="Reverse transcriptase" evidence="2">
    <location>
        <begin position="160"/>
        <end position="387"/>
    </location>
</feature>
<evidence type="ECO:0000313" key="3">
    <source>
        <dbReference type="EMBL" id="PIK54332.1"/>
    </source>
</evidence>
<dbReference type="InterPro" id="IPR043502">
    <property type="entry name" value="DNA/RNA_pol_sf"/>
</dbReference>
<dbReference type="AlphaFoldDB" id="A0A2G8L271"/>
<dbReference type="GO" id="GO:0003964">
    <property type="term" value="F:RNA-directed DNA polymerase activity"/>
    <property type="evidence" value="ECO:0007669"/>
    <property type="project" value="UniProtKB-KW"/>
</dbReference>
<keyword evidence="3" id="KW-0548">Nucleotidyltransferase</keyword>
<feature type="region of interest" description="Disordered" evidence="1">
    <location>
        <begin position="25"/>
        <end position="48"/>
    </location>
</feature>
<dbReference type="InterPro" id="IPR000477">
    <property type="entry name" value="RT_dom"/>
</dbReference>
<keyword evidence="3" id="KW-0695">RNA-directed DNA polymerase</keyword>
<organism evidence="3 4">
    <name type="scientific">Stichopus japonicus</name>
    <name type="common">Sea cucumber</name>
    <dbReference type="NCBI Taxonomy" id="307972"/>
    <lineage>
        <taxon>Eukaryota</taxon>
        <taxon>Metazoa</taxon>
        <taxon>Echinodermata</taxon>
        <taxon>Eleutherozoa</taxon>
        <taxon>Echinozoa</taxon>
        <taxon>Holothuroidea</taxon>
        <taxon>Aspidochirotacea</taxon>
        <taxon>Aspidochirotida</taxon>
        <taxon>Stichopodidae</taxon>
        <taxon>Apostichopus</taxon>
    </lineage>
</organism>
<sequence>MRNKVKRDVKKAKSVFYLSKLEEHRNDSKKLWKQLKHPGSSSKSNSSSKIVLDINNSRVHEPKAVADCFNSFFTNIAANLVEKLPHPKHIFNYTSESVLSFYRSKVSDPLHLEQVTDEFIEKELKNLNPLKSTGLDDLPARFIKDGASILTSPITHIVNLSISNDKVPDEFKVAKVIPLHKKKSRTDCANYRPISILCIVSKILEKAVFVQLESHLVRNNLLYKYQSGFRSNFSTDTCLIDLHDTIKTRKAQGLLTGMVMMDLSKAFDTVDHHILCQKLKLMGVKSINWFLSYLSGRSQVTSVGGCFSEPMAVTYGVHQGSILGPILFLCYINDMCVSLNTDFKLLLYADDSAILFSHKSARVISQRLGEALEACSDWFTDNKLSQC</sequence>
<keyword evidence="3" id="KW-0808">Transferase</keyword>
<dbReference type="OrthoDB" id="445826at2759"/>
<name>A0A2G8L271_STIJA</name>
<evidence type="ECO:0000259" key="2">
    <source>
        <dbReference type="PROSITE" id="PS50878"/>
    </source>
</evidence>
<dbReference type="EMBL" id="MRZV01000253">
    <property type="protein sequence ID" value="PIK54332.1"/>
    <property type="molecule type" value="Genomic_DNA"/>
</dbReference>
<keyword evidence="4" id="KW-1185">Reference proteome</keyword>
<dbReference type="PROSITE" id="PS50878">
    <property type="entry name" value="RT_POL"/>
    <property type="match status" value="1"/>
</dbReference>
<reference evidence="3 4" key="1">
    <citation type="journal article" date="2017" name="PLoS Biol.">
        <title>The sea cucumber genome provides insights into morphological evolution and visceral regeneration.</title>
        <authorList>
            <person name="Zhang X."/>
            <person name="Sun L."/>
            <person name="Yuan J."/>
            <person name="Sun Y."/>
            <person name="Gao Y."/>
            <person name="Zhang L."/>
            <person name="Li S."/>
            <person name="Dai H."/>
            <person name="Hamel J.F."/>
            <person name="Liu C."/>
            <person name="Yu Y."/>
            <person name="Liu S."/>
            <person name="Lin W."/>
            <person name="Guo K."/>
            <person name="Jin S."/>
            <person name="Xu P."/>
            <person name="Storey K.B."/>
            <person name="Huan P."/>
            <person name="Zhang T."/>
            <person name="Zhou Y."/>
            <person name="Zhang J."/>
            <person name="Lin C."/>
            <person name="Li X."/>
            <person name="Xing L."/>
            <person name="Huo D."/>
            <person name="Sun M."/>
            <person name="Wang L."/>
            <person name="Mercier A."/>
            <person name="Li F."/>
            <person name="Yang H."/>
            <person name="Xiang J."/>
        </authorList>
    </citation>
    <scope>NUCLEOTIDE SEQUENCE [LARGE SCALE GENOMIC DNA]</scope>
    <source>
        <strain evidence="3">Shaxun</strain>
        <tissue evidence="3">Muscle</tissue>
    </source>
</reference>
<gene>
    <name evidence="3" type="ORF">BSL78_08760</name>
</gene>
<dbReference type="Proteomes" id="UP000230750">
    <property type="component" value="Unassembled WGS sequence"/>
</dbReference>
<evidence type="ECO:0000256" key="1">
    <source>
        <dbReference type="SAM" id="MobiDB-lite"/>
    </source>
</evidence>
<dbReference type="SUPFAM" id="SSF56672">
    <property type="entry name" value="DNA/RNA polymerases"/>
    <property type="match status" value="1"/>
</dbReference>
<dbReference type="Pfam" id="PF00078">
    <property type="entry name" value="RVT_1"/>
    <property type="match status" value="1"/>
</dbReference>